<proteinExistence type="predicted"/>
<dbReference type="AlphaFoldDB" id="A0A9X5BIM7"/>
<evidence type="ECO:0000313" key="1">
    <source>
        <dbReference type="EMBL" id="NBJ94473.1"/>
    </source>
</evidence>
<dbReference type="EMBL" id="QZDT01000040">
    <property type="protein sequence ID" value="NBJ94473.1"/>
    <property type="molecule type" value="Genomic_DNA"/>
</dbReference>
<dbReference type="Proteomes" id="UP001154420">
    <property type="component" value="Unassembled WGS sequence"/>
</dbReference>
<comment type="caution">
    <text evidence="1">The sequence shown here is derived from an EMBL/GenBank/DDBJ whole genome shotgun (WGS) entry which is preliminary data.</text>
</comment>
<organism evidence="1 2">
    <name type="scientific">Parablautia muri</name>
    <dbReference type="NCBI Taxonomy" id="2320879"/>
    <lineage>
        <taxon>Bacteria</taxon>
        <taxon>Bacillati</taxon>
        <taxon>Bacillota</taxon>
        <taxon>Clostridia</taxon>
        <taxon>Lachnospirales</taxon>
        <taxon>Lachnospiraceae</taxon>
        <taxon>Parablautia</taxon>
    </lineage>
</organism>
<protein>
    <submittedName>
        <fullName evidence="1">Uncharacterized protein</fullName>
    </submittedName>
</protein>
<name>A0A9X5BIM7_9FIRM</name>
<sequence>MKLLIVIICIGIIWWVEYDRNAYIDSLPKEKRDELIKRQSQMRCSHCLSTDFEVVGMKHNRLLWQCKHCKRIRK</sequence>
<keyword evidence="2" id="KW-1185">Reference proteome</keyword>
<accession>A0A9X5BIM7</accession>
<evidence type="ECO:0000313" key="2">
    <source>
        <dbReference type="Proteomes" id="UP001154420"/>
    </source>
</evidence>
<gene>
    <name evidence="1" type="ORF">D5281_18265</name>
</gene>
<reference evidence="1" key="1">
    <citation type="submission" date="2018-09" db="EMBL/GenBank/DDBJ databases">
        <title>Murine metabolic-syndrome-specific gut microbial biobank.</title>
        <authorList>
            <person name="Liu C."/>
        </authorList>
    </citation>
    <scope>NUCLEOTIDE SEQUENCE</scope>
    <source>
        <strain evidence="1">D42-62</strain>
    </source>
</reference>